<name>A0A4C1ZSW7_EUMVA</name>
<accession>A0A4C1ZSW7</accession>
<evidence type="ECO:0000313" key="2">
    <source>
        <dbReference type="EMBL" id="GBP90768.1"/>
    </source>
</evidence>
<feature type="compositionally biased region" description="Basic and acidic residues" evidence="1">
    <location>
        <begin position="91"/>
        <end position="110"/>
    </location>
</feature>
<comment type="caution">
    <text evidence="2">The sequence shown here is derived from an EMBL/GenBank/DDBJ whole genome shotgun (WGS) entry which is preliminary data.</text>
</comment>
<evidence type="ECO:0000256" key="1">
    <source>
        <dbReference type="SAM" id="MobiDB-lite"/>
    </source>
</evidence>
<reference evidence="2 3" key="1">
    <citation type="journal article" date="2019" name="Commun. Biol.">
        <title>The bagworm genome reveals a unique fibroin gene that provides high tensile strength.</title>
        <authorList>
            <person name="Kono N."/>
            <person name="Nakamura H."/>
            <person name="Ohtoshi R."/>
            <person name="Tomita M."/>
            <person name="Numata K."/>
            <person name="Arakawa K."/>
        </authorList>
    </citation>
    <scope>NUCLEOTIDE SEQUENCE [LARGE SCALE GENOMIC DNA]</scope>
</reference>
<evidence type="ECO:0000313" key="3">
    <source>
        <dbReference type="Proteomes" id="UP000299102"/>
    </source>
</evidence>
<organism evidence="2 3">
    <name type="scientific">Eumeta variegata</name>
    <name type="common">Bagworm moth</name>
    <name type="synonym">Eumeta japonica</name>
    <dbReference type="NCBI Taxonomy" id="151549"/>
    <lineage>
        <taxon>Eukaryota</taxon>
        <taxon>Metazoa</taxon>
        <taxon>Ecdysozoa</taxon>
        <taxon>Arthropoda</taxon>
        <taxon>Hexapoda</taxon>
        <taxon>Insecta</taxon>
        <taxon>Pterygota</taxon>
        <taxon>Neoptera</taxon>
        <taxon>Endopterygota</taxon>
        <taxon>Lepidoptera</taxon>
        <taxon>Glossata</taxon>
        <taxon>Ditrysia</taxon>
        <taxon>Tineoidea</taxon>
        <taxon>Psychidae</taxon>
        <taxon>Oiketicinae</taxon>
        <taxon>Eumeta</taxon>
    </lineage>
</organism>
<dbReference type="Proteomes" id="UP000299102">
    <property type="component" value="Unassembled WGS sequence"/>
</dbReference>
<dbReference type="EMBL" id="BGZK01002111">
    <property type="protein sequence ID" value="GBP90768.1"/>
    <property type="molecule type" value="Genomic_DNA"/>
</dbReference>
<sequence length="151" mass="16901">MKPRQEAVQAHMLEGMLRAEALFGSNSVQIKTVSGSGIDITNKMRESSHPYCKTLRNSIGHHIRLRQLLDRNDVTVELNQIEMGPHRKHQLSNEERNQNVHPVESSEGKPDVLSGSGQCIAPGICWSFEGGRPLGHPPSLEYKRTRAKLTE</sequence>
<gene>
    <name evidence="2" type="ORF">EVAR_99481_1</name>
</gene>
<keyword evidence="3" id="KW-1185">Reference proteome</keyword>
<proteinExistence type="predicted"/>
<dbReference type="AlphaFoldDB" id="A0A4C1ZSW7"/>
<feature type="region of interest" description="Disordered" evidence="1">
    <location>
        <begin position="84"/>
        <end position="113"/>
    </location>
</feature>
<protein>
    <submittedName>
        <fullName evidence="2">Uncharacterized protein</fullName>
    </submittedName>
</protein>